<sequence>MDSKIEEMKDRAARAVEDSGAKDDLEALRADLKALRADVTHLMGSLKGAASSASKEIAAGLAGTKEQLGGQIKETLNSVKDKGGELTQGLEHQVQERPLMSVLVAFGLGLVLSRLLERR</sequence>
<dbReference type="EMBL" id="QWLB01000039">
    <property type="protein sequence ID" value="RIH91559.1"/>
    <property type="molecule type" value="Genomic_DNA"/>
</dbReference>
<reference evidence="2" key="1">
    <citation type="submission" date="2018-08" db="EMBL/GenBank/DDBJ databases">
        <title>Meiothermus granaticius genome AF-68 sequencing project.</title>
        <authorList>
            <person name="Da Costa M.S."/>
            <person name="Albuquerque L."/>
            <person name="Raposo P."/>
            <person name="Froufe H.J.C."/>
            <person name="Barroso C.S."/>
            <person name="Egas C."/>
        </authorList>
    </citation>
    <scope>NUCLEOTIDE SEQUENCE [LARGE SCALE GENOMIC DNA]</scope>
    <source>
        <strain evidence="2">AF-68</strain>
    </source>
</reference>
<evidence type="ECO:0000313" key="2">
    <source>
        <dbReference type="EMBL" id="RIH91559.1"/>
    </source>
</evidence>
<dbReference type="RefSeq" id="WP_147021146.1">
    <property type="nucleotide sequence ID" value="NZ_BJXM01000007.1"/>
</dbReference>
<dbReference type="AlphaFoldDB" id="A0A399F8G7"/>
<gene>
    <name evidence="2" type="ORF">Mgrana_02561</name>
</gene>
<evidence type="ECO:0000256" key="1">
    <source>
        <dbReference type="SAM" id="MobiDB-lite"/>
    </source>
</evidence>
<dbReference type="OrthoDB" id="8548296at2"/>
<comment type="caution">
    <text evidence="2">The sequence shown here is derived from an EMBL/GenBank/DDBJ whole genome shotgun (WGS) entry which is preliminary data.</text>
</comment>
<name>A0A399F8G7_9DEIN</name>
<dbReference type="Proteomes" id="UP000266178">
    <property type="component" value="Unassembled WGS sequence"/>
</dbReference>
<keyword evidence="3" id="KW-1185">Reference proteome</keyword>
<organism evidence="2 3">
    <name type="scientific">Meiothermus granaticius NBRC 107808</name>
    <dbReference type="NCBI Taxonomy" id="1227551"/>
    <lineage>
        <taxon>Bacteria</taxon>
        <taxon>Thermotogati</taxon>
        <taxon>Deinococcota</taxon>
        <taxon>Deinococci</taxon>
        <taxon>Thermales</taxon>
        <taxon>Thermaceae</taxon>
        <taxon>Meiothermus</taxon>
    </lineage>
</organism>
<protein>
    <recommendedName>
        <fullName evidence="4">DUF883 domain-containing protein</fullName>
    </recommendedName>
</protein>
<evidence type="ECO:0000313" key="3">
    <source>
        <dbReference type="Proteomes" id="UP000266178"/>
    </source>
</evidence>
<evidence type="ECO:0008006" key="4">
    <source>
        <dbReference type="Google" id="ProtNLM"/>
    </source>
</evidence>
<proteinExistence type="predicted"/>
<feature type="region of interest" description="Disordered" evidence="1">
    <location>
        <begin position="1"/>
        <end position="20"/>
    </location>
</feature>
<accession>A0A399F8G7</accession>